<proteinExistence type="predicted"/>
<dbReference type="SUPFAM" id="SSF52047">
    <property type="entry name" value="RNI-like"/>
    <property type="match status" value="2"/>
</dbReference>
<reference evidence="2 3" key="1">
    <citation type="submission" date="2024-08" db="EMBL/GenBank/DDBJ databases">
        <title>Draft Genome Sequence of Legionella lytica strain DSB2004, Isolated From a Fire Sprinkler System.</title>
        <authorList>
            <person name="Everhart A.D."/>
            <person name="Kidane D.T."/>
            <person name="Farone A.L."/>
            <person name="Farone M.B."/>
        </authorList>
    </citation>
    <scope>NUCLEOTIDE SEQUENCE [LARGE SCALE GENOMIC DNA]</scope>
    <source>
        <strain evidence="2 3">DSB2004</strain>
    </source>
</reference>
<dbReference type="InterPro" id="IPR001611">
    <property type="entry name" value="Leu-rich_rpt"/>
</dbReference>
<evidence type="ECO:0008006" key="4">
    <source>
        <dbReference type="Google" id="ProtNLM"/>
    </source>
</evidence>
<evidence type="ECO:0000313" key="2">
    <source>
        <dbReference type="EMBL" id="MFJ1270141.1"/>
    </source>
</evidence>
<dbReference type="Gene3D" id="3.80.10.10">
    <property type="entry name" value="Ribonuclease Inhibitor"/>
    <property type="match status" value="1"/>
</dbReference>
<dbReference type="SUPFAM" id="SSF52540">
    <property type="entry name" value="P-loop containing nucleoside triphosphate hydrolases"/>
    <property type="match status" value="1"/>
</dbReference>
<evidence type="ECO:0000256" key="1">
    <source>
        <dbReference type="SAM" id="MobiDB-lite"/>
    </source>
</evidence>
<dbReference type="InterPro" id="IPR032675">
    <property type="entry name" value="LRR_dom_sf"/>
</dbReference>
<dbReference type="Proteomes" id="UP001615550">
    <property type="component" value="Unassembled WGS sequence"/>
</dbReference>
<dbReference type="EMBL" id="JBGORX010000013">
    <property type="protein sequence ID" value="MFJ1270141.1"/>
    <property type="molecule type" value="Genomic_DNA"/>
</dbReference>
<gene>
    <name evidence="2" type="ORF">ACD661_16405</name>
</gene>
<dbReference type="RefSeq" id="WP_400188927.1">
    <property type="nucleotide sequence ID" value="NZ_JBGORX010000013.1"/>
</dbReference>
<feature type="region of interest" description="Disordered" evidence="1">
    <location>
        <begin position="2176"/>
        <end position="2220"/>
    </location>
</feature>
<comment type="caution">
    <text evidence="2">The sequence shown here is derived from an EMBL/GenBank/DDBJ whole genome shotgun (WGS) entry which is preliminary data.</text>
</comment>
<sequence>MKKPLNFYYQIQSKRANYTHVPSGTINIQQLMQGKPCWQGLAPLESKEKILLLNDWRMNSQREDLVPIYGTILKQLLQEGFTVYVWKDQRAYRLDLESFSIYEFSILNNMEPKKEEEIRKDAAVQLCVNKNQILVLDDCWVTYLFQKITAPTALKSTERQLKLRDYLWSSYDESKGSFLSSKNQTVLKYIEKIPYTHFISDEFDSFHPYLLKIQQLFPEATRIINITYLHLDGNEIEDLMNDKTLACGEIKLSQLDLKKVEVLEIAGFNEEQLTWILNQCPQLHTLKILQCNLEDFHPPTPIALPLLTSLHFKNSTYYDTKFLEDLLLHFDTQLEQLIIFNCGGIDADFTQTPRLPKIRKLTLDGPDISIHNISTLLKASASQLHYLYINNDDHVLTQDTSEEYSPRNLEYLLIENMTIPQASLDGLLKFSDNLKILQLRNVELTGKTPWVRYQFTSLKDFTLHNKSPIVENKTIYNIFNNKKLNFISLRNSLVMYDNNNDPLDLPSLLTLELLSDVKNLNKFVDNAPQLQRLVLEGKSADFSSLPPETPHLAEIVLKQFVFFSKGMEAFLEKNINQLNEFAFTFTDEINIFTLLKRATNLKKLYFKGPKKHNVLTQDFYTDLLDSLTYLPQLEYLELEQFANIKFEKLHAKRLAERNTQLSKLSTLTLISTTFLDKNGFAILINLFPKIEQLLLAKTTFCDKSKPMKGTIHRLDTLKLIQLSLMVFPSNLLKLLLDASPNLQIVDLGGSTALQNDKEVMTLLHPYELLELSEPEHYDGDKKTTVDADTANKNTNYTINVIFYNLNGESLKNEALYYRENIFDEVIISSQRCTPNNPFELIEIKPDDLIPCYPTKIANLKNRVNQEPPLQKNMGEHVYAQDCLVLNSEWQALPSLSPEEKLQCYSLSVDLEIELAYSEKRNQYFIRSKNKQIQPVIFEFLLWIPQLPQPIMQPESSVLATARKVILSYGEGALPSTVDRRDWTGRDYLNAILQYKVGACRHRVIVFWDLMRRIEQAGILPANVEMRIVYNKLHAFFEIKTKGKWHIYDLGGYESEIKLIEPQFHKEPSIEKQDVEEPSLFLYKSYFNTRVTPNSEITSVPHYCQQLIQRIYASNQKNGLISLNTTDEMTSMGLQLERFCQTTSRSVLFINNPDDLVESSVSIHREGSKGTLKQKPGGALTHFIAKNLEEMALIIINYDEFSLQDLLMSIAILERKQKNILLIGLVNPRNANHYNGADFHGYFDIREQSNFSLHVLNENLPPLAPQLVTKETSETIVLNLYKRPDWHRYLLGGWEISGVELTFKEGVMKETIKKCWQTQRPLEIRNGTWEDKDFVLFWRQALIHHRIVLEGESLILPEYFSLVRQDSYNWEYLTQGISVSYGLHAGKKVLNRATYDDFFIRYTISDQNLKTEPGILKAAHNSVLELSITGTLTLEEWTLFLHECQQNQIQLHCDLAKDIELPEEMRHFLKIEAPPNHVINPLLPWLNIYETPDTDLFIASLISEQNYRILDISECNSADLLKQRNGEIKIDGGGFSFEERDTFIPTSIASGIKIILKGQFSSLLADALTAYFLENELPDNSVNLVTEDSKHFSCFPIKKVALNNKLKYKCLRRHYKENELFSFSNEFFAQKSLAQLIACLNYARREFNLAQSKTEFNLIEQLNSDLAWQGMHGIIGGIRLPSFDYVNSAEHAQAFIQKRIDAFEAAIKYSPFVFFTGLTGVGKTTFVTQILKDIGYCIHENLNNLSSWINDCREGQKILFLDEANLDPSQWSIFEGLFNKPAAILYNGTYHLLSKDHKVIFAGNPLNYGAGRQLASLFSRHGSALQFEPLSQSFIYEKIIKPVFAGTIIEDESQEIAKKILAVYQYICEHSLNEVLMSPREIKTMALFTLINKLQNPMHETKQIAASYAFSLGKYLIPNYLYPQFKEHFETQLQVRNPIHTLNSDRFLLTSSRREAHQLLSDFLNTRNLSTCSHGSLGGVILEAEPKEGGTSLVINTLKSLKYIKESKKRENSDQPTYYLLPSNVSLGRREEILRKAFHEGAVAIIKGESSLQESLLNALLMGRTPEGEPAAKPGFRLIVLQKTISQDLSTNQQSQALQRRLLKCRLPTYNPTEMLAILSQKGVPEKKAKGLIKAYLAQREEAKINRLSPEPAFSDLLKAAKLVLKSMRSKECVYGKCSHDEGEKDEQLPPTNLSQAKKRTKKDDALNDEMDIELPSPQQRNRAFFFSASAQGDNDDLEIQPLMKAPL</sequence>
<dbReference type="InterPro" id="IPR027417">
    <property type="entry name" value="P-loop_NTPase"/>
</dbReference>
<accession>A0ABW8DBN9</accession>
<name>A0ABW8DBN9_9GAMM</name>
<keyword evidence="3" id="KW-1185">Reference proteome</keyword>
<evidence type="ECO:0000313" key="3">
    <source>
        <dbReference type="Proteomes" id="UP001615550"/>
    </source>
</evidence>
<feature type="compositionally biased region" description="Basic and acidic residues" evidence="1">
    <location>
        <begin position="2176"/>
        <end position="2187"/>
    </location>
</feature>
<protein>
    <recommendedName>
        <fullName evidence="4">AAA domain (Dynein-related subfamily)</fullName>
    </recommendedName>
</protein>
<organism evidence="2 3">
    <name type="scientific">Legionella lytica</name>
    <dbReference type="NCBI Taxonomy" id="96232"/>
    <lineage>
        <taxon>Bacteria</taxon>
        <taxon>Pseudomonadati</taxon>
        <taxon>Pseudomonadota</taxon>
        <taxon>Gammaproteobacteria</taxon>
        <taxon>Legionellales</taxon>
        <taxon>Legionellaceae</taxon>
        <taxon>Legionella</taxon>
    </lineage>
</organism>
<dbReference type="PROSITE" id="PS51450">
    <property type="entry name" value="LRR"/>
    <property type="match status" value="1"/>
</dbReference>